<feature type="signal peptide" evidence="1">
    <location>
        <begin position="1"/>
        <end position="19"/>
    </location>
</feature>
<dbReference type="InterPro" id="IPR006179">
    <property type="entry name" value="5_nucleotidase/apyrase"/>
</dbReference>
<dbReference type="InterPro" id="IPR008334">
    <property type="entry name" value="5'-Nucleotdase_C"/>
</dbReference>
<dbReference type="PANTHER" id="PTHR11575">
    <property type="entry name" value="5'-NUCLEOTIDASE-RELATED"/>
    <property type="match status" value="1"/>
</dbReference>
<dbReference type="SUPFAM" id="SSF55816">
    <property type="entry name" value="5'-nucleotidase (syn. UDP-sugar hydrolase), C-terminal domain"/>
    <property type="match status" value="1"/>
</dbReference>
<sequence>MRVKILVFLVFAFVSGVAAQEHTRLIVTFGDAGIVPFDPLTNRYRAGSLSAAAAFADRWRAELGAENVFLADVPARELPLGDRVYLALADSTLRGRILREAGYVSAAGRDSVLALFGVAPEADSPGDTEWLVVDRYDVDGHVAVRSKRQDFREVRPSGRFGERFAEDEKGVRRFFLEPVAELDTTVTTRDGFFGPSAFAELFHRFQLDVAEGADVSFFAPPAMDAALPAGPLCLGDVLRLFRFDNRLVTVRMTGRQLKEWMEKVFGMRYFRIEGVQSDLVRTRVPYYLHDDVAGVRFRVDLTARYNHRVTIYETERGEKFDPERIYTVVLNSFRARDLEEKGLKPETVAEDYRLALARWLSEHPQLKPRARDNWSAGPERWVKAIAQRERRTIFEGR</sequence>
<reference evidence="3 4" key="1">
    <citation type="submission" date="2018-06" db="EMBL/GenBank/DDBJ databases">
        <authorList>
            <consortium name="Pathogen Informatics"/>
            <person name="Doyle S."/>
        </authorList>
    </citation>
    <scope>NUCLEOTIDE SEQUENCE [LARGE SCALE GENOMIC DNA]</scope>
    <source>
        <strain evidence="3 4">NCTC11190</strain>
    </source>
</reference>
<evidence type="ECO:0000313" key="3">
    <source>
        <dbReference type="EMBL" id="SUE34007.1"/>
    </source>
</evidence>
<keyword evidence="1" id="KW-0732">Signal</keyword>
<keyword evidence="4" id="KW-1185">Reference proteome</keyword>
<dbReference type="Pfam" id="PF02872">
    <property type="entry name" value="5_nucleotid_C"/>
    <property type="match status" value="1"/>
</dbReference>
<gene>
    <name evidence="3" type="primary">yfkN</name>
    <name evidence="3" type="ORF">NCTC11190_01224</name>
</gene>
<dbReference type="OrthoDB" id="9775118at2"/>
<accession>A0A379MT48</accession>
<dbReference type="InterPro" id="IPR036907">
    <property type="entry name" value="5'-Nucleotdase_C_sf"/>
</dbReference>
<evidence type="ECO:0000256" key="1">
    <source>
        <dbReference type="SAM" id="SignalP"/>
    </source>
</evidence>
<protein>
    <submittedName>
        <fullName evidence="3">Trifunctional nucleotide phosphoesterase protein YfkN</fullName>
    </submittedName>
</protein>
<name>A0A379MT48_9BACT</name>
<dbReference type="EMBL" id="UGVL01000001">
    <property type="protein sequence ID" value="SUE34007.1"/>
    <property type="molecule type" value="Genomic_DNA"/>
</dbReference>
<dbReference type="GO" id="GO:0016787">
    <property type="term" value="F:hydrolase activity"/>
    <property type="evidence" value="ECO:0007669"/>
    <property type="project" value="InterPro"/>
</dbReference>
<organism evidence="3 4">
    <name type="scientific">Rikenella microfusus</name>
    <dbReference type="NCBI Taxonomy" id="28139"/>
    <lineage>
        <taxon>Bacteria</taxon>
        <taxon>Pseudomonadati</taxon>
        <taxon>Bacteroidota</taxon>
        <taxon>Bacteroidia</taxon>
        <taxon>Bacteroidales</taxon>
        <taxon>Rikenellaceae</taxon>
        <taxon>Rikenella</taxon>
    </lineage>
</organism>
<dbReference type="AlphaFoldDB" id="A0A379MT48"/>
<dbReference type="STRING" id="880526.GCA_000427365_00221"/>
<evidence type="ECO:0000313" key="4">
    <source>
        <dbReference type="Proteomes" id="UP000255233"/>
    </source>
</evidence>
<dbReference type="PANTHER" id="PTHR11575:SF6">
    <property type="entry name" value="2',3'-CYCLIC-NUCLEOTIDE 2'-PHOSPHODIESTERASE_3'-NUCLEOTIDASE"/>
    <property type="match status" value="1"/>
</dbReference>
<dbReference type="GO" id="GO:0030288">
    <property type="term" value="C:outer membrane-bounded periplasmic space"/>
    <property type="evidence" value="ECO:0007669"/>
    <property type="project" value="TreeGrafter"/>
</dbReference>
<dbReference type="RefSeq" id="WP_027290135.1">
    <property type="nucleotide sequence ID" value="NZ_UGVL01000001.1"/>
</dbReference>
<feature type="chain" id="PRO_5016590645" evidence="1">
    <location>
        <begin position="20"/>
        <end position="397"/>
    </location>
</feature>
<dbReference type="Gene3D" id="3.90.780.10">
    <property type="entry name" value="5'-Nucleotidase, C-terminal domain"/>
    <property type="match status" value="1"/>
</dbReference>
<dbReference type="Proteomes" id="UP000255233">
    <property type="component" value="Unassembled WGS sequence"/>
</dbReference>
<dbReference type="GO" id="GO:0009166">
    <property type="term" value="P:nucleotide catabolic process"/>
    <property type="evidence" value="ECO:0007669"/>
    <property type="project" value="InterPro"/>
</dbReference>
<evidence type="ECO:0000259" key="2">
    <source>
        <dbReference type="Pfam" id="PF02872"/>
    </source>
</evidence>
<proteinExistence type="predicted"/>
<feature type="domain" description="5'-Nucleotidase C-terminal" evidence="2">
    <location>
        <begin position="182"/>
        <end position="336"/>
    </location>
</feature>